<dbReference type="PANTHER" id="PTHR43181:SF1">
    <property type="entry name" value="2-C-METHYL-D-ERYTHRITOL 2,4-CYCLODIPHOSPHATE SYNTHASE, CHLOROPLASTIC"/>
    <property type="match status" value="1"/>
</dbReference>
<feature type="binding site" evidence="9">
    <location>
        <position position="139"/>
    </location>
    <ligand>
        <name>4-CDP-2-C-methyl-D-erythritol 2-phosphate</name>
        <dbReference type="ChEBI" id="CHEBI:57919"/>
    </ligand>
</feature>
<evidence type="ECO:0000256" key="8">
    <source>
        <dbReference type="ARBA" id="ARBA00023239"/>
    </source>
</evidence>
<dbReference type="InterPro" id="IPR020555">
    <property type="entry name" value="MECDP_synthase_CS"/>
</dbReference>
<feature type="binding site" evidence="9">
    <location>
        <begin position="61"/>
        <end position="65"/>
    </location>
    <ligand>
        <name>4-CDP-2-C-methyl-D-erythritol 2-phosphate</name>
        <dbReference type="ChEBI" id="CHEBI:57919"/>
    </ligand>
</feature>
<evidence type="ECO:0000313" key="12">
    <source>
        <dbReference type="EMBL" id="WNC10970.1"/>
    </source>
</evidence>
<dbReference type="FunFam" id="3.30.1330.50:FF:000001">
    <property type="entry name" value="2-C-methyl-D-erythritol 2,4-cyclodiphosphate synthase"/>
    <property type="match status" value="1"/>
</dbReference>
<gene>
    <name evidence="9 12" type="primary">ispF</name>
    <name evidence="12" type="ORF">RI108_06000</name>
</gene>
<feature type="binding site" evidence="9">
    <location>
        <begin position="8"/>
        <end position="10"/>
    </location>
    <ligand>
        <name>4-CDP-2-C-methyl-D-erythritol 2-phosphate</name>
        <dbReference type="ChEBI" id="CHEBI:57919"/>
    </ligand>
</feature>
<sequence length="157" mass="16740">MRIGHGYDVHRFAEGDFITLGGVRIPHKFGLLAHSDGDVVLHALSDALLGAAALGDIGKHFPDTDPQFKGADSRVLLRHVVSVVAQKGWKVGNVDATIVAQAPKMAPHIETMRERIAADLGVELDQVNVKATTTEKLGFAGREEGIAVHAVALLLRA</sequence>
<evidence type="ECO:0000256" key="10">
    <source>
        <dbReference type="RuleBase" id="RU004395"/>
    </source>
</evidence>
<feature type="binding site" evidence="9">
    <location>
        <begin position="132"/>
        <end position="135"/>
    </location>
    <ligand>
        <name>4-CDP-2-C-methyl-D-erythritol 2-phosphate</name>
        <dbReference type="ChEBI" id="CHEBI:57919"/>
    </ligand>
</feature>
<comment type="cofactor">
    <cofactor evidence="9">
        <name>a divalent metal cation</name>
        <dbReference type="ChEBI" id="CHEBI:60240"/>
    </cofactor>
    <text evidence="9">Binds 1 divalent metal cation per subunit.</text>
</comment>
<evidence type="ECO:0000313" key="13">
    <source>
        <dbReference type="Proteomes" id="UP001258207"/>
    </source>
</evidence>
<evidence type="ECO:0000256" key="2">
    <source>
        <dbReference type="ARBA" id="ARBA00004709"/>
    </source>
</evidence>
<dbReference type="RefSeq" id="WP_049862269.1">
    <property type="nucleotide sequence ID" value="NZ_CP134081.1"/>
</dbReference>
<dbReference type="NCBIfam" id="TIGR00151">
    <property type="entry name" value="ispF"/>
    <property type="match status" value="1"/>
</dbReference>
<dbReference type="AlphaFoldDB" id="A0AAJ6M2L0"/>
<feature type="binding site" evidence="9">
    <location>
        <position position="42"/>
    </location>
    <ligand>
        <name>a divalent metal cation</name>
        <dbReference type="ChEBI" id="CHEBI:60240"/>
    </ligand>
</feature>
<feature type="site" description="Transition state stabilizer" evidence="9">
    <location>
        <position position="133"/>
    </location>
</feature>
<comment type="subunit">
    <text evidence="4 9">Homotrimer.</text>
</comment>
<keyword evidence="6 9" id="KW-0479">Metal-binding</keyword>
<keyword evidence="7 9" id="KW-0414">Isoprene biosynthesis</keyword>
<organism evidence="12 13">
    <name type="scientific">Pseudomonas coleopterorum</name>
    <dbReference type="NCBI Taxonomy" id="1605838"/>
    <lineage>
        <taxon>Bacteria</taxon>
        <taxon>Pseudomonadati</taxon>
        <taxon>Pseudomonadota</taxon>
        <taxon>Gammaproteobacteria</taxon>
        <taxon>Pseudomonadales</taxon>
        <taxon>Pseudomonadaceae</taxon>
        <taxon>Pseudomonas</taxon>
    </lineage>
</organism>
<evidence type="ECO:0000256" key="6">
    <source>
        <dbReference type="ARBA" id="ARBA00022723"/>
    </source>
</evidence>
<protein>
    <recommendedName>
        <fullName evidence="5 9">2-C-methyl-D-erythritol 2,4-cyclodiphosphate synthase</fullName>
        <shortName evidence="9">MECDP-synthase</shortName>
        <shortName evidence="9">MECPP-synthase</shortName>
        <shortName evidence="9">MECPS</shortName>
        <ecNumber evidence="5 9">4.6.1.12</ecNumber>
    </recommendedName>
</protein>
<comment type="similarity">
    <text evidence="3 9 10">Belongs to the IspF family.</text>
</comment>
<name>A0AAJ6M2L0_9PSED</name>
<keyword evidence="8 9" id="KW-0456">Lyase</keyword>
<evidence type="ECO:0000256" key="9">
    <source>
        <dbReference type="HAMAP-Rule" id="MF_00107"/>
    </source>
</evidence>
<dbReference type="GO" id="GO:0046872">
    <property type="term" value="F:metal ion binding"/>
    <property type="evidence" value="ECO:0007669"/>
    <property type="project" value="UniProtKB-KW"/>
</dbReference>
<evidence type="ECO:0000256" key="4">
    <source>
        <dbReference type="ARBA" id="ARBA00011233"/>
    </source>
</evidence>
<dbReference type="EC" id="4.6.1.12" evidence="5 9"/>
<feature type="binding site" evidence="9">
    <location>
        <begin position="100"/>
        <end position="106"/>
    </location>
    <ligand>
        <name>4-CDP-2-C-methyl-D-erythritol 2-phosphate</name>
        <dbReference type="ChEBI" id="CHEBI:57919"/>
    </ligand>
</feature>
<dbReference type="Pfam" id="PF02542">
    <property type="entry name" value="YgbB"/>
    <property type="match status" value="1"/>
</dbReference>
<evidence type="ECO:0000256" key="1">
    <source>
        <dbReference type="ARBA" id="ARBA00000200"/>
    </source>
</evidence>
<feature type="binding site" evidence="9">
    <location>
        <position position="8"/>
    </location>
    <ligand>
        <name>a divalent metal cation</name>
        <dbReference type="ChEBI" id="CHEBI:60240"/>
    </ligand>
</feature>
<comment type="function">
    <text evidence="9">Involved in the biosynthesis of isopentenyl diphosphate (IPP) and dimethylallyl diphosphate (DMAPP), two major building blocks of isoprenoid compounds. Catalyzes the conversion of 4-diphosphocytidyl-2-C-methyl-D-erythritol 2-phosphate (CDP-ME2P) to 2-C-methyl-D-erythritol 2,4-cyclodiphosphate (ME-CPP) with a corresponding release of cytidine 5-monophosphate (CMP).</text>
</comment>
<dbReference type="SUPFAM" id="SSF69765">
    <property type="entry name" value="IpsF-like"/>
    <property type="match status" value="1"/>
</dbReference>
<evidence type="ECO:0000256" key="7">
    <source>
        <dbReference type="ARBA" id="ARBA00023229"/>
    </source>
</evidence>
<feature type="site" description="Transition state stabilizer" evidence="9">
    <location>
        <position position="34"/>
    </location>
</feature>
<proteinExistence type="inferred from homology"/>
<evidence type="ECO:0000256" key="3">
    <source>
        <dbReference type="ARBA" id="ARBA00008480"/>
    </source>
</evidence>
<reference evidence="12" key="1">
    <citation type="submission" date="2023-09" db="EMBL/GenBank/DDBJ databases">
        <title>First report of Pseudomonas coleopterorum DJ13 causing leaf spot on Rhododendron pulchrum Sweet in China.</title>
        <authorList>
            <person name="Zhang Y."/>
        </authorList>
    </citation>
    <scope>NUCLEOTIDE SEQUENCE</scope>
    <source>
        <strain evidence="12">DJ13</strain>
    </source>
</reference>
<dbReference type="GO" id="GO:0019288">
    <property type="term" value="P:isopentenyl diphosphate biosynthetic process, methylerythritol 4-phosphate pathway"/>
    <property type="evidence" value="ECO:0007669"/>
    <property type="project" value="UniProtKB-UniRule"/>
</dbReference>
<dbReference type="HAMAP" id="MF_00107">
    <property type="entry name" value="IspF"/>
    <property type="match status" value="1"/>
</dbReference>
<feature type="binding site" evidence="9">
    <location>
        <position position="10"/>
    </location>
    <ligand>
        <name>a divalent metal cation</name>
        <dbReference type="ChEBI" id="CHEBI:60240"/>
    </ligand>
</feature>
<dbReference type="PROSITE" id="PS01350">
    <property type="entry name" value="ISPF"/>
    <property type="match status" value="1"/>
</dbReference>
<comment type="catalytic activity">
    <reaction evidence="1 9 10">
        <text>4-CDP-2-C-methyl-D-erythritol 2-phosphate = 2-C-methyl-D-erythritol 2,4-cyclic diphosphate + CMP</text>
        <dbReference type="Rhea" id="RHEA:23864"/>
        <dbReference type="ChEBI" id="CHEBI:57919"/>
        <dbReference type="ChEBI" id="CHEBI:58483"/>
        <dbReference type="ChEBI" id="CHEBI:60377"/>
        <dbReference type="EC" id="4.6.1.12"/>
    </reaction>
</comment>
<dbReference type="EMBL" id="CP134081">
    <property type="protein sequence ID" value="WNC10970.1"/>
    <property type="molecule type" value="Genomic_DNA"/>
</dbReference>
<dbReference type="CDD" id="cd00554">
    <property type="entry name" value="MECDP_synthase"/>
    <property type="match status" value="1"/>
</dbReference>
<dbReference type="GO" id="GO:0016114">
    <property type="term" value="P:terpenoid biosynthetic process"/>
    <property type="evidence" value="ECO:0007669"/>
    <property type="project" value="InterPro"/>
</dbReference>
<dbReference type="PANTHER" id="PTHR43181">
    <property type="entry name" value="2-C-METHYL-D-ERYTHRITOL 2,4-CYCLODIPHOSPHATE SYNTHASE, CHLOROPLASTIC"/>
    <property type="match status" value="1"/>
</dbReference>
<dbReference type="InterPro" id="IPR003526">
    <property type="entry name" value="MECDP_synthase"/>
</dbReference>
<evidence type="ECO:0000259" key="11">
    <source>
        <dbReference type="Pfam" id="PF02542"/>
    </source>
</evidence>
<feature type="domain" description="2-C-methyl-D-erythritol 2,4-cyclodiphosphate synthase" evidence="11">
    <location>
        <begin position="1"/>
        <end position="154"/>
    </location>
</feature>
<dbReference type="InterPro" id="IPR036571">
    <property type="entry name" value="MECDP_synthase_sf"/>
</dbReference>
<feature type="binding site" evidence="9">
    <location>
        <position position="142"/>
    </location>
    <ligand>
        <name>4-CDP-2-C-methyl-D-erythritol 2-phosphate</name>
        <dbReference type="ChEBI" id="CHEBI:57919"/>
    </ligand>
</feature>
<feature type="binding site" evidence="9">
    <location>
        <begin position="56"/>
        <end position="58"/>
    </location>
    <ligand>
        <name>4-CDP-2-C-methyl-D-erythritol 2-phosphate</name>
        <dbReference type="ChEBI" id="CHEBI:57919"/>
    </ligand>
</feature>
<dbReference type="GO" id="GO:0008685">
    <property type="term" value="F:2-C-methyl-D-erythritol 2,4-cyclodiphosphate synthase activity"/>
    <property type="evidence" value="ECO:0007669"/>
    <property type="project" value="UniProtKB-UniRule"/>
</dbReference>
<dbReference type="Gene3D" id="3.30.1330.50">
    <property type="entry name" value="2-C-methyl-D-erythritol 2,4-cyclodiphosphate synthase"/>
    <property type="match status" value="1"/>
</dbReference>
<feature type="binding site" evidence="9">
    <location>
        <begin position="34"/>
        <end position="35"/>
    </location>
    <ligand>
        <name>4-CDP-2-C-methyl-D-erythritol 2-phosphate</name>
        <dbReference type="ChEBI" id="CHEBI:57919"/>
    </ligand>
</feature>
<dbReference type="Proteomes" id="UP001258207">
    <property type="component" value="Chromosome"/>
</dbReference>
<evidence type="ECO:0000256" key="5">
    <source>
        <dbReference type="ARBA" id="ARBA00012579"/>
    </source>
</evidence>
<comment type="pathway">
    <text evidence="2 9">Isoprenoid biosynthesis; isopentenyl diphosphate biosynthesis via DXP pathway; isopentenyl diphosphate from 1-deoxy-D-xylulose 5-phosphate: step 4/6.</text>
</comment>
<accession>A0AAJ6M2L0</accession>